<comment type="caution">
    <text evidence="2">The sequence shown here is derived from an EMBL/GenBank/DDBJ whole genome shotgun (WGS) entry which is preliminary data.</text>
</comment>
<feature type="transmembrane region" description="Helical" evidence="1">
    <location>
        <begin position="32"/>
        <end position="50"/>
    </location>
</feature>
<dbReference type="PIRSF" id="PIRSF032162">
    <property type="entry name" value="UCP032162_imp"/>
    <property type="match status" value="1"/>
</dbReference>
<keyword evidence="1" id="KW-0472">Membrane</keyword>
<name>A0A6N6VF75_9HYPH</name>
<evidence type="ECO:0000256" key="1">
    <source>
        <dbReference type="SAM" id="Phobius"/>
    </source>
</evidence>
<evidence type="ECO:0000313" key="2">
    <source>
        <dbReference type="EMBL" id="KAB7738514.1"/>
    </source>
</evidence>
<dbReference type="AlphaFoldDB" id="A0A6N6VF75"/>
<dbReference type="InterPro" id="IPR019253">
    <property type="entry name" value="DUF2244_TM"/>
</dbReference>
<gene>
    <name evidence="2" type="ORF">F2P47_16820</name>
</gene>
<organism evidence="2 3">
    <name type="scientific">Parvibaculum sedimenti</name>
    <dbReference type="NCBI Taxonomy" id="2608632"/>
    <lineage>
        <taxon>Bacteria</taxon>
        <taxon>Pseudomonadati</taxon>
        <taxon>Pseudomonadota</taxon>
        <taxon>Alphaproteobacteria</taxon>
        <taxon>Hyphomicrobiales</taxon>
        <taxon>Parvibaculaceae</taxon>
        <taxon>Parvibaculum</taxon>
    </lineage>
</organism>
<keyword evidence="1" id="KW-0812">Transmembrane</keyword>
<proteinExistence type="predicted"/>
<dbReference type="RefSeq" id="WP_152217551.1">
    <property type="nucleotide sequence ID" value="NZ_WESC01000021.1"/>
</dbReference>
<dbReference type="Proteomes" id="UP000468901">
    <property type="component" value="Unassembled WGS sequence"/>
</dbReference>
<feature type="transmembrane region" description="Helical" evidence="1">
    <location>
        <begin position="56"/>
        <end position="73"/>
    </location>
</feature>
<keyword evidence="1" id="KW-1133">Transmembrane helix</keyword>
<reference evidence="2 3" key="1">
    <citation type="submission" date="2019-09" db="EMBL/GenBank/DDBJ databases">
        <title>Parvibaculum sedimenti sp. nov., isolated from sediment.</title>
        <authorList>
            <person name="Wang Y."/>
        </authorList>
    </citation>
    <scope>NUCLEOTIDE SEQUENCE [LARGE SCALE GENOMIC DNA]</scope>
    <source>
        <strain evidence="2 3">HXT-9</strain>
    </source>
</reference>
<evidence type="ECO:0000313" key="3">
    <source>
        <dbReference type="Proteomes" id="UP000468901"/>
    </source>
</evidence>
<sequence length="171" mass="19495">MTPRPTTAEQLEPPLHFDALLTPHRSLSRKGFLILMSAVIAVNFAGGLVFLLKGAWPVFGFCGLDVALVYWAFRANYRAARAHETIQLSDDELRVRRVDQKGRARAWSFQPYWVRLELIEHPDETKDVYLVSHGKALEIAHQLSPDERIDFARALNGALRDLRNGVFRKDT</sequence>
<accession>A0A6N6VF75</accession>
<dbReference type="Pfam" id="PF10003">
    <property type="entry name" value="DUF2244"/>
    <property type="match status" value="1"/>
</dbReference>
<protein>
    <submittedName>
        <fullName evidence="2">DUF2244 domain-containing protein</fullName>
    </submittedName>
</protein>
<dbReference type="InterPro" id="IPR016990">
    <property type="entry name" value="UCP032162_TM"/>
</dbReference>
<keyword evidence="3" id="KW-1185">Reference proteome</keyword>
<dbReference type="EMBL" id="WESC01000021">
    <property type="protein sequence ID" value="KAB7738514.1"/>
    <property type="molecule type" value="Genomic_DNA"/>
</dbReference>